<keyword evidence="6" id="KW-0648">Protein biosynthesis</keyword>
<evidence type="ECO:0000256" key="3">
    <source>
        <dbReference type="ARBA" id="ARBA00022694"/>
    </source>
</evidence>
<dbReference type="SUPFAM" id="SSF160350">
    <property type="entry name" value="Rnp2-like"/>
    <property type="match status" value="1"/>
</dbReference>
<keyword evidence="10" id="KW-1185">Reference proteome</keyword>
<dbReference type="GO" id="GO:0006421">
    <property type="term" value="P:asparaginyl-tRNA aminoacylation"/>
    <property type="evidence" value="ECO:0007669"/>
    <property type="project" value="TreeGrafter"/>
</dbReference>
<dbReference type="Gene3D" id="3.30.70.3250">
    <property type="entry name" value="Ribonuclease P, Pop5 subunit"/>
    <property type="match status" value="1"/>
</dbReference>
<gene>
    <name evidence="9" type="ORF">CYNAS_LOCUS11227</name>
</gene>
<dbReference type="InterPro" id="IPR004364">
    <property type="entry name" value="Aa-tRNA-synt_II"/>
</dbReference>
<keyword evidence="7" id="KW-0030">Aminoacyl-tRNA synthetase</keyword>
<comment type="caution">
    <text evidence="9">The sequence shown here is derived from an EMBL/GenBank/DDBJ whole genome shotgun (WGS) entry which is preliminary data.</text>
</comment>
<evidence type="ECO:0000256" key="2">
    <source>
        <dbReference type="ARBA" id="ARBA00022598"/>
    </source>
</evidence>
<evidence type="ECO:0000313" key="10">
    <source>
        <dbReference type="Proteomes" id="UP001176961"/>
    </source>
</evidence>
<keyword evidence="5" id="KW-0067">ATP-binding</keyword>
<dbReference type="PANTHER" id="PTHR22594:SF34">
    <property type="entry name" value="ASPARAGINE--TRNA LIGASE, MITOCHONDRIAL-RELATED"/>
    <property type="match status" value="1"/>
</dbReference>
<dbReference type="GO" id="GO:0005739">
    <property type="term" value="C:mitochondrion"/>
    <property type="evidence" value="ECO:0007669"/>
    <property type="project" value="TreeGrafter"/>
</dbReference>
<dbReference type="PROSITE" id="PS50862">
    <property type="entry name" value="AA_TRNA_LIGASE_II"/>
    <property type="match status" value="1"/>
</dbReference>
<keyword evidence="2" id="KW-0436">Ligase</keyword>
<sequence length="447" mass="50749">MLEAEVAFCDDLNILLKITEEFLRFCIFNLLSDPVMMDDFDSLGQFSAKDHMFVLGSIMDAPRFPRLPYADAVKLLTDNNQKLTRRGVRAKTVLHVAVSRRKIGSQHFIENYRNFLRFCIFNLLSDPVKMDDFDSLGQFSAKDHMFILGSIMDTPPFPRLPYADAVKLLTDNNQITGRGLTKQNEAFLVDYHKSPVFVTHFPSEQKPFYMLRSPDGKLTESFDLLCPGVCELAGGSIREPSAEIMRERNPSVKWYAEIRERGKPISGGFGLGFERLLQLLLGVPNIKNTNPFPRKTQYIEPIHNMVKFKSRYILLEMENFSGNKLSLTRAALFTTIAETVGDFHGDRGFAWVRTGLVVKVIDGDIALVRVESSSEKFVTSVIPFITNINGTELFLRTLFIGRSIRACEKFLIKYRRKELYGLLRTAETGVEKNAILKAVNSVTGKLE</sequence>
<dbReference type="SUPFAM" id="SSF55681">
    <property type="entry name" value="Class II aaRS and biotin synthetases"/>
    <property type="match status" value="1"/>
</dbReference>
<proteinExistence type="inferred from homology"/>
<evidence type="ECO:0000256" key="7">
    <source>
        <dbReference type="ARBA" id="ARBA00023146"/>
    </source>
</evidence>
<organism evidence="9 10">
    <name type="scientific">Cylicocyclus nassatus</name>
    <name type="common">Nematode worm</name>
    <dbReference type="NCBI Taxonomy" id="53992"/>
    <lineage>
        <taxon>Eukaryota</taxon>
        <taxon>Metazoa</taxon>
        <taxon>Ecdysozoa</taxon>
        <taxon>Nematoda</taxon>
        <taxon>Chromadorea</taxon>
        <taxon>Rhabditida</taxon>
        <taxon>Rhabditina</taxon>
        <taxon>Rhabditomorpha</taxon>
        <taxon>Strongyloidea</taxon>
        <taxon>Strongylidae</taxon>
        <taxon>Cylicocyclus</taxon>
    </lineage>
</organism>
<dbReference type="PANTHER" id="PTHR22594">
    <property type="entry name" value="ASPARTYL/LYSYL-TRNA SYNTHETASE"/>
    <property type="match status" value="1"/>
</dbReference>
<evidence type="ECO:0000256" key="6">
    <source>
        <dbReference type="ARBA" id="ARBA00022917"/>
    </source>
</evidence>
<dbReference type="GO" id="GO:0005524">
    <property type="term" value="F:ATP binding"/>
    <property type="evidence" value="ECO:0007669"/>
    <property type="project" value="UniProtKB-KW"/>
</dbReference>
<dbReference type="GO" id="GO:0030677">
    <property type="term" value="C:ribonuclease P complex"/>
    <property type="evidence" value="ECO:0007669"/>
    <property type="project" value="InterPro"/>
</dbReference>
<evidence type="ECO:0000256" key="5">
    <source>
        <dbReference type="ARBA" id="ARBA00022840"/>
    </source>
</evidence>
<dbReference type="Gene3D" id="3.30.930.10">
    <property type="entry name" value="Bira Bifunctional Protein, Domain 2"/>
    <property type="match status" value="2"/>
</dbReference>
<evidence type="ECO:0000256" key="1">
    <source>
        <dbReference type="ARBA" id="ARBA00010800"/>
    </source>
</evidence>
<evidence type="ECO:0000313" key="9">
    <source>
        <dbReference type="EMBL" id="CAJ0599244.1"/>
    </source>
</evidence>
<accession>A0AA36GVV2</accession>
<dbReference type="Proteomes" id="UP001176961">
    <property type="component" value="Unassembled WGS sequence"/>
</dbReference>
<keyword evidence="4" id="KW-0547">Nucleotide-binding</keyword>
<protein>
    <recommendedName>
        <fullName evidence="8">Aminoacyl-transfer RNA synthetases class-II family profile domain-containing protein</fullName>
    </recommendedName>
</protein>
<dbReference type="EMBL" id="CATQJL010000223">
    <property type="protein sequence ID" value="CAJ0599244.1"/>
    <property type="molecule type" value="Genomic_DNA"/>
</dbReference>
<dbReference type="AlphaFoldDB" id="A0AA36GVV2"/>
<comment type="similarity">
    <text evidence="1">Belongs to the eukaryotic/archaeal RNase P protein component 2 family.</text>
</comment>
<evidence type="ECO:0000259" key="8">
    <source>
        <dbReference type="PROSITE" id="PS50862"/>
    </source>
</evidence>
<evidence type="ECO:0000256" key="4">
    <source>
        <dbReference type="ARBA" id="ARBA00022741"/>
    </source>
</evidence>
<dbReference type="GO" id="GO:0004816">
    <property type="term" value="F:asparagine-tRNA ligase activity"/>
    <property type="evidence" value="ECO:0007669"/>
    <property type="project" value="TreeGrafter"/>
</dbReference>
<dbReference type="Pfam" id="PF01900">
    <property type="entry name" value="RNase_P_Rpp14"/>
    <property type="match status" value="1"/>
</dbReference>
<dbReference type="InterPro" id="IPR006195">
    <property type="entry name" value="aa-tRNA-synth_II"/>
</dbReference>
<dbReference type="Pfam" id="PF00152">
    <property type="entry name" value="tRNA-synt_2"/>
    <property type="match status" value="1"/>
</dbReference>
<dbReference type="InterPro" id="IPR038085">
    <property type="entry name" value="Rnp2-like_sf"/>
</dbReference>
<name>A0AA36GVV2_CYLNA</name>
<dbReference type="InterPro" id="IPR002759">
    <property type="entry name" value="Pop5/Rpp14/Rnp2-like"/>
</dbReference>
<dbReference type="GO" id="GO:0001682">
    <property type="term" value="P:tRNA 5'-leader removal"/>
    <property type="evidence" value="ECO:0007669"/>
    <property type="project" value="InterPro"/>
</dbReference>
<feature type="domain" description="Aminoacyl-transfer RNA synthetases class-II family profile" evidence="8">
    <location>
        <begin position="1"/>
        <end position="293"/>
    </location>
</feature>
<keyword evidence="3" id="KW-0819">tRNA processing</keyword>
<dbReference type="InterPro" id="IPR045864">
    <property type="entry name" value="aa-tRNA-synth_II/BPL/LPL"/>
</dbReference>
<reference evidence="9" key="1">
    <citation type="submission" date="2023-07" db="EMBL/GenBank/DDBJ databases">
        <authorList>
            <consortium name="CYATHOMIX"/>
        </authorList>
    </citation>
    <scope>NUCLEOTIDE SEQUENCE</scope>
    <source>
        <strain evidence="9">N/A</strain>
    </source>
</reference>